<name>A0ABN2SXH0_9ACTN</name>
<protein>
    <submittedName>
        <fullName evidence="2">Helix-turn-helix transcriptional regulator</fullName>
    </submittedName>
</protein>
<dbReference type="InterPro" id="IPR052509">
    <property type="entry name" value="Metal_resp_DNA-bind_regulator"/>
</dbReference>
<evidence type="ECO:0000259" key="1">
    <source>
        <dbReference type="Pfam" id="PF03551"/>
    </source>
</evidence>
<keyword evidence="3" id="KW-1185">Reference proteome</keyword>
<reference evidence="2 3" key="1">
    <citation type="journal article" date="2019" name="Int. J. Syst. Evol. Microbiol.">
        <title>The Global Catalogue of Microorganisms (GCM) 10K type strain sequencing project: providing services to taxonomists for standard genome sequencing and annotation.</title>
        <authorList>
            <consortium name="The Broad Institute Genomics Platform"/>
            <consortium name="The Broad Institute Genome Sequencing Center for Infectious Disease"/>
            <person name="Wu L."/>
            <person name="Ma J."/>
        </authorList>
    </citation>
    <scope>NUCLEOTIDE SEQUENCE [LARGE SCALE GENOMIC DNA]</scope>
    <source>
        <strain evidence="2 3">JCM 16013</strain>
    </source>
</reference>
<dbReference type="Gene3D" id="1.10.10.10">
    <property type="entry name" value="Winged helix-like DNA-binding domain superfamily/Winged helix DNA-binding domain"/>
    <property type="match status" value="1"/>
</dbReference>
<dbReference type="RefSeq" id="WP_344661149.1">
    <property type="nucleotide sequence ID" value="NZ_BAAAQM010000049.1"/>
</dbReference>
<dbReference type="EMBL" id="BAAAQM010000049">
    <property type="protein sequence ID" value="GAA1993321.1"/>
    <property type="molecule type" value="Genomic_DNA"/>
</dbReference>
<dbReference type="Proteomes" id="UP001499854">
    <property type="component" value="Unassembled WGS sequence"/>
</dbReference>
<dbReference type="SUPFAM" id="SSF46785">
    <property type="entry name" value="Winged helix' DNA-binding domain"/>
    <property type="match status" value="1"/>
</dbReference>
<dbReference type="InterPro" id="IPR036388">
    <property type="entry name" value="WH-like_DNA-bd_sf"/>
</dbReference>
<sequence length="112" mass="12263">MKAEALKGHLDGMLLAALEDGPRHGYAVIEYLREASGGRLDLPTGTIYPALHRLEQAGLVEGSWSVTGGRRRRSYVLTRAGRQALVGRRQEWRTFASVVGAVLEAKPWPNPA</sequence>
<dbReference type="PANTHER" id="PTHR33169:SF14">
    <property type="entry name" value="TRANSCRIPTIONAL REGULATOR RV3488"/>
    <property type="match status" value="1"/>
</dbReference>
<dbReference type="InterPro" id="IPR005149">
    <property type="entry name" value="Tscrpt_reg_PadR_N"/>
</dbReference>
<dbReference type="Pfam" id="PF03551">
    <property type="entry name" value="PadR"/>
    <property type="match status" value="1"/>
</dbReference>
<proteinExistence type="predicted"/>
<evidence type="ECO:0000313" key="3">
    <source>
        <dbReference type="Proteomes" id="UP001499854"/>
    </source>
</evidence>
<dbReference type="PANTHER" id="PTHR33169">
    <property type="entry name" value="PADR-FAMILY TRANSCRIPTIONAL REGULATOR"/>
    <property type="match status" value="1"/>
</dbReference>
<feature type="domain" description="Transcription regulator PadR N-terminal" evidence="1">
    <location>
        <begin position="14"/>
        <end position="85"/>
    </location>
</feature>
<evidence type="ECO:0000313" key="2">
    <source>
        <dbReference type="EMBL" id="GAA1993321.1"/>
    </source>
</evidence>
<gene>
    <name evidence="2" type="ORF">GCM10009838_66680</name>
</gene>
<organism evidence="2 3">
    <name type="scientific">Catenulispora subtropica</name>
    <dbReference type="NCBI Taxonomy" id="450798"/>
    <lineage>
        <taxon>Bacteria</taxon>
        <taxon>Bacillati</taxon>
        <taxon>Actinomycetota</taxon>
        <taxon>Actinomycetes</taxon>
        <taxon>Catenulisporales</taxon>
        <taxon>Catenulisporaceae</taxon>
        <taxon>Catenulispora</taxon>
    </lineage>
</organism>
<accession>A0ABN2SXH0</accession>
<dbReference type="InterPro" id="IPR036390">
    <property type="entry name" value="WH_DNA-bd_sf"/>
</dbReference>
<comment type="caution">
    <text evidence="2">The sequence shown here is derived from an EMBL/GenBank/DDBJ whole genome shotgun (WGS) entry which is preliminary data.</text>
</comment>